<gene>
    <name evidence="1" type="ORF">HMPREF0647_07465</name>
</gene>
<protein>
    <submittedName>
        <fullName evidence="1">Chromosome replication initiation protein</fullName>
    </submittedName>
</protein>
<comment type="caution">
    <text evidence="1">The sequence shown here is derived from an EMBL/GenBank/DDBJ whole genome shotgun (WGS) entry which is preliminary data.</text>
</comment>
<evidence type="ECO:0000313" key="1">
    <source>
        <dbReference type="EMBL" id="KGF44247.1"/>
    </source>
</evidence>
<proteinExistence type="predicted"/>
<dbReference type="AlphaFoldDB" id="A0A096BNK1"/>
<organism evidence="1 2">
    <name type="scientific">Prevotella bivia DNF00320</name>
    <dbReference type="NCBI Taxonomy" id="1401068"/>
    <lineage>
        <taxon>Bacteria</taxon>
        <taxon>Pseudomonadati</taxon>
        <taxon>Bacteroidota</taxon>
        <taxon>Bacteroidia</taxon>
        <taxon>Bacteroidales</taxon>
        <taxon>Prevotellaceae</taxon>
        <taxon>Prevotella</taxon>
    </lineage>
</organism>
<sequence>MKCAKAGNELKRAENGMEELHAMMLGHLDASLKCNVASSTRYWPCCTRDDLTSLPCHSLSLKNDESGIVMIAAPCAKNGDTAFSEKTSAI</sequence>
<name>A0A096BNK1_9BACT</name>
<accession>A0A096BNK1</accession>
<dbReference type="EMBL" id="JRNQ01000045">
    <property type="protein sequence ID" value="KGF44247.1"/>
    <property type="molecule type" value="Genomic_DNA"/>
</dbReference>
<reference evidence="1 2" key="1">
    <citation type="submission" date="2014-07" db="EMBL/GenBank/DDBJ databases">
        <authorList>
            <person name="McCorrison J."/>
            <person name="Sanka R."/>
            <person name="Torralba M."/>
            <person name="Gillis M."/>
            <person name="Haft D.H."/>
            <person name="Methe B."/>
            <person name="Sutton G."/>
            <person name="Nelson K.E."/>
        </authorList>
    </citation>
    <scope>NUCLEOTIDE SEQUENCE [LARGE SCALE GENOMIC DNA]</scope>
    <source>
        <strain evidence="1 2">DNF00320</strain>
    </source>
</reference>
<evidence type="ECO:0000313" key="2">
    <source>
        <dbReference type="Proteomes" id="UP000029525"/>
    </source>
</evidence>
<dbReference type="Proteomes" id="UP000029525">
    <property type="component" value="Unassembled WGS sequence"/>
</dbReference>